<evidence type="ECO:0000313" key="1">
    <source>
        <dbReference type="EMBL" id="AJB41848.1"/>
    </source>
</evidence>
<dbReference type="AlphaFoldDB" id="A0A3G1A6Q5"/>
<dbReference type="KEGG" id="tcb:TCARB_0796"/>
<reference evidence="2" key="1">
    <citation type="book" date="2010" name="EXTREMOPHILES" publisher="0:0-0">
        <title>Complete genome sequences of ten hyperthermophilic archaea reveal their metabolic capabilities and possible ecological roles.</title>
        <editorList>
            <person name="?"/>
        </editorList>
        <authorList>
            <person name="Ravin N.V."/>
            <person name="Mardanov A.V."/>
            <person name="Bonch-Osmolovskaya E.A."/>
            <person name="Skryabin K.G."/>
        </authorList>
    </citation>
    <scope>NUCLEOTIDE SEQUENCE [LARGE SCALE GENOMIC DNA]</scope>
    <source>
        <strain evidence="2">1505</strain>
    </source>
</reference>
<evidence type="ECO:0008006" key="3">
    <source>
        <dbReference type="Google" id="ProtNLM"/>
    </source>
</evidence>
<evidence type="ECO:0000313" key="2">
    <source>
        <dbReference type="Proteomes" id="UP000266720"/>
    </source>
</evidence>
<name>A0A3G1A6Q5_9CREN</name>
<dbReference type="RefSeq" id="WP_020963362.1">
    <property type="nucleotide sequence ID" value="NZ_CP007493.1"/>
</dbReference>
<accession>A0A3G1A6Q5</accession>
<dbReference type="Proteomes" id="UP000266720">
    <property type="component" value="Chromosome"/>
</dbReference>
<dbReference type="GeneID" id="41583974"/>
<organism evidence="1 2">
    <name type="scientific">Thermofilum adornatum 1505</name>
    <dbReference type="NCBI Taxonomy" id="697581"/>
    <lineage>
        <taxon>Archaea</taxon>
        <taxon>Thermoproteota</taxon>
        <taxon>Thermoprotei</taxon>
        <taxon>Thermofilales</taxon>
        <taxon>Thermofilaceae</taxon>
        <taxon>Thermofilum</taxon>
    </lineage>
</organism>
<protein>
    <recommendedName>
        <fullName evidence="3">DUF4428 domain-containing protein</fullName>
    </recommendedName>
</protein>
<sequence length="56" mass="6203">MKKYKCAICGKEVETLLFAEHKELGGVWVCRDCWEKLYEKNKLVSGAGESSSCCGG</sequence>
<dbReference type="EMBL" id="CP007493">
    <property type="protein sequence ID" value="AJB41848.1"/>
    <property type="molecule type" value="Genomic_DNA"/>
</dbReference>
<gene>
    <name evidence="1" type="ORF">TCARB_0796</name>
</gene>
<proteinExistence type="predicted"/>